<protein>
    <submittedName>
        <fullName evidence="7">Extracellular solute-binding protein, family 5 Middle</fullName>
    </submittedName>
</protein>
<dbReference type="PANTHER" id="PTHR30290">
    <property type="entry name" value="PERIPLASMIC BINDING COMPONENT OF ABC TRANSPORTER"/>
    <property type="match status" value="1"/>
</dbReference>
<comment type="similarity">
    <text evidence="2">Belongs to the bacterial solute-binding protein 5 family.</text>
</comment>
<sequence>MLISRQVHSGNPVSGRRPGAGRTKIPLRQAVSLAIDRAQMVKEVLGDYGEPADTLFTPLATTWVVRGLWTTDEDRATELVTQVKAGTPHKVVFAVNSALANRWSYKPIAEILQWELKAFGFEVELKLLEMGAWNEAVKKGE</sequence>
<dbReference type="Pfam" id="PF00496">
    <property type="entry name" value="SBP_bac_5"/>
    <property type="match status" value="1"/>
</dbReference>
<dbReference type="STRING" id="1121432.SAMN02745219_00744"/>
<name>A0A1M6CSI8_9FIRM</name>
<accession>A0A1M6CSI8</accession>
<keyword evidence="3" id="KW-0813">Transport</keyword>
<evidence type="ECO:0000313" key="7">
    <source>
        <dbReference type="EMBL" id="SHI63987.1"/>
    </source>
</evidence>
<evidence type="ECO:0000313" key="8">
    <source>
        <dbReference type="Proteomes" id="UP000184529"/>
    </source>
</evidence>
<evidence type="ECO:0000256" key="1">
    <source>
        <dbReference type="ARBA" id="ARBA00004196"/>
    </source>
</evidence>
<dbReference type="GO" id="GO:0030313">
    <property type="term" value="C:cell envelope"/>
    <property type="evidence" value="ECO:0007669"/>
    <property type="project" value="UniProtKB-SubCell"/>
</dbReference>
<dbReference type="InterPro" id="IPR000914">
    <property type="entry name" value="SBP_5_dom"/>
</dbReference>
<feature type="compositionally biased region" description="Polar residues" evidence="5">
    <location>
        <begin position="1"/>
        <end position="12"/>
    </location>
</feature>
<evidence type="ECO:0000256" key="3">
    <source>
        <dbReference type="ARBA" id="ARBA00022448"/>
    </source>
</evidence>
<dbReference type="InterPro" id="IPR039424">
    <property type="entry name" value="SBP_5"/>
</dbReference>
<organism evidence="7 8">
    <name type="scientific">Desulfofundulus thermosubterraneus DSM 16057</name>
    <dbReference type="NCBI Taxonomy" id="1121432"/>
    <lineage>
        <taxon>Bacteria</taxon>
        <taxon>Bacillati</taxon>
        <taxon>Bacillota</taxon>
        <taxon>Clostridia</taxon>
        <taxon>Eubacteriales</taxon>
        <taxon>Peptococcaceae</taxon>
        <taxon>Desulfofundulus</taxon>
    </lineage>
</organism>
<dbReference type="RefSeq" id="WP_242656223.1">
    <property type="nucleotide sequence ID" value="NZ_FQZM01000008.1"/>
</dbReference>
<dbReference type="SUPFAM" id="SSF53850">
    <property type="entry name" value="Periplasmic binding protein-like II"/>
    <property type="match status" value="1"/>
</dbReference>
<dbReference type="AlphaFoldDB" id="A0A1M6CSI8"/>
<dbReference type="PANTHER" id="PTHR30290:SF10">
    <property type="entry name" value="PERIPLASMIC OLIGOPEPTIDE-BINDING PROTEIN-RELATED"/>
    <property type="match status" value="1"/>
</dbReference>
<proteinExistence type="inferred from homology"/>
<dbReference type="Gene3D" id="3.10.105.10">
    <property type="entry name" value="Dipeptide-binding Protein, Domain 3"/>
    <property type="match status" value="1"/>
</dbReference>
<keyword evidence="4" id="KW-0732">Signal</keyword>
<feature type="region of interest" description="Disordered" evidence="5">
    <location>
        <begin position="1"/>
        <end position="22"/>
    </location>
</feature>
<dbReference type="EMBL" id="FQZM01000008">
    <property type="protein sequence ID" value="SHI63987.1"/>
    <property type="molecule type" value="Genomic_DNA"/>
</dbReference>
<dbReference type="Proteomes" id="UP000184529">
    <property type="component" value="Unassembled WGS sequence"/>
</dbReference>
<gene>
    <name evidence="7" type="ORF">SAMN02745219_00744</name>
</gene>
<reference evidence="8" key="1">
    <citation type="submission" date="2016-11" db="EMBL/GenBank/DDBJ databases">
        <authorList>
            <person name="Varghese N."/>
            <person name="Submissions S."/>
        </authorList>
    </citation>
    <scope>NUCLEOTIDE SEQUENCE [LARGE SCALE GENOMIC DNA]</scope>
    <source>
        <strain evidence="8">DSM 16057</strain>
    </source>
</reference>
<evidence type="ECO:0000259" key="6">
    <source>
        <dbReference type="Pfam" id="PF00496"/>
    </source>
</evidence>
<keyword evidence="8" id="KW-1185">Reference proteome</keyword>
<dbReference type="GO" id="GO:1904680">
    <property type="term" value="F:peptide transmembrane transporter activity"/>
    <property type="evidence" value="ECO:0007669"/>
    <property type="project" value="TreeGrafter"/>
</dbReference>
<dbReference type="GO" id="GO:0015833">
    <property type="term" value="P:peptide transport"/>
    <property type="evidence" value="ECO:0007669"/>
    <property type="project" value="TreeGrafter"/>
</dbReference>
<evidence type="ECO:0000256" key="2">
    <source>
        <dbReference type="ARBA" id="ARBA00005695"/>
    </source>
</evidence>
<evidence type="ECO:0000256" key="5">
    <source>
        <dbReference type="SAM" id="MobiDB-lite"/>
    </source>
</evidence>
<comment type="subcellular location">
    <subcellularLocation>
        <location evidence="1">Cell envelope</location>
    </subcellularLocation>
</comment>
<feature type="domain" description="Solute-binding protein family 5" evidence="6">
    <location>
        <begin position="27"/>
        <end position="141"/>
    </location>
</feature>
<evidence type="ECO:0000256" key="4">
    <source>
        <dbReference type="ARBA" id="ARBA00022729"/>
    </source>
</evidence>